<reference evidence="6 7" key="1">
    <citation type="submission" date="2023-11" db="EMBL/GenBank/DDBJ databases">
        <title>Peredibacter starrii A3.12.</title>
        <authorList>
            <person name="Mitchell R.J."/>
        </authorList>
    </citation>
    <scope>NUCLEOTIDE SEQUENCE [LARGE SCALE GENOMIC DNA]</scope>
    <source>
        <strain evidence="6 7">A3.12</strain>
    </source>
</reference>
<dbReference type="PANTHER" id="PTHR30563:SF0">
    <property type="entry name" value="DNA RECOMBINATION PROTEIN RMUC"/>
    <property type="match status" value="1"/>
</dbReference>
<evidence type="ECO:0000256" key="4">
    <source>
        <dbReference type="ARBA" id="ARBA00023172"/>
    </source>
</evidence>
<sequence length="377" mass="43139">MALVILSAIGAFIAGLAVYHFRVQKLLLEHGILKEKLAIQEKVHQEASEKLELKLKTLTQEIFEEKSRRFREDSLRGMELVLNPFREKMADFQKRVEEMHLTDTKDRLKLHSEIERIVMTGQKMTSETENLTRALKGDVKMQGNWGEMILEKLLEASGLRNGEEFILQGKEMGLKDEEGRTMQPDVIINLPENKHLIVDSKVSLVAYERFVNEGQEEDLSHFLDSLYAHIKGLSSKNYQRLDKLQTPDYVMLFIPIEGAFMLAMQKDRELFNHAWDRNIMLVGPSTLLATLRTVASLWKQERQTKNAIEIARQAGALYDKFVGVANDLDSMQNQIKRVGDSFEDLKSRMLTGKGSLASRMENLKELGAKTTKSLELS</sequence>
<evidence type="ECO:0000256" key="1">
    <source>
        <dbReference type="ARBA" id="ARBA00003416"/>
    </source>
</evidence>
<keyword evidence="4" id="KW-0233">DNA recombination</keyword>
<dbReference type="AlphaFoldDB" id="A0AAX4HK71"/>
<feature type="coiled-coil region" evidence="5">
    <location>
        <begin position="41"/>
        <end position="68"/>
    </location>
</feature>
<dbReference type="Proteomes" id="UP001324634">
    <property type="component" value="Chromosome"/>
</dbReference>
<evidence type="ECO:0000256" key="3">
    <source>
        <dbReference type="ARBA" id="ARBA00023054"/>
    </source>
</evidence>
<name>A0AAX4HK71_9BACT</name>
<organism evidence="6 7">
    <name type="scientific">Peredibacter starrii</name>
    <dbReference type="NCBI Taxonomy" id="28202"/>
    <lineage>
        <taxon>Bacteria</taxon>
        <taxon>Pseudomonadati</taxon>
        <taxon>Bdellovibrionota</taxon>
        <taxon>Bacteriovoracia</taxon>
        <taxon>Bacteriovoracales</taxon>
        <taxon>Bacteriovoracaceae</taxon>
        <taxon>Peredibacter</taxon>
    </lineage>
</organism>
<keyword evidence="7" id="KW-1185">Reference proteome</keyword>
<accession>A0AAX4HK71</accession>
<evidence type="ECO:0000313" key="7">
    <source>
        <dbReference type="Proteomes" id="UP001324634"/>
    </source>
</evidence>
<dbReference type="RefSeq" id="WP_321390704.1">
    <property type="nucleotide sequence ID" value="NZ_CP139487.1"/>
</dbReference>
<dbReference type="InterPro" id="IPR003798">
    <property type="entry name" value="DNA_recombination_RmuC"/>
</dbReference>
<dbReference type="EMBL" id="CP139487">
    <property type="protein sequence ID" value="WPU63637.1"/>
    <property type="molecule type" value="Genomic_DNA"/>
</dbReference>
<protein>
    <submittedName>
        <fullName evidence="6">DNA recombination protein RmuC</fullName>
    </submittedName>
</protein>
<gene>
    <name evidence="6" type="ORF">SOO65_13155</name>
</gene>
<dbReference type="KEGG" id="psti:SOO65_13155"/>
<dbReference type="PANTHER" id="PTHR30563">
    <property type="entry name" value="DNA RECOMBINATION PROTEIN RMUC"/>
    <property type="match status" value="1"/>
</dbReference>
<evidence type="ECO:0000313" key="6">
    <source>
        <dbReference type="EMBL" id="WPU63637.1"/>
    </source>
</evidence>
<evidence type="ECO:0000256" key="2">
    <source>
        <dbReference type="ARBA" id="ARBA00009840"/>
    </source>
</evidence>
<evidence type="ECO:0000256" key="5">
    <source>
        <dbReference type="SAM" id="Coils"/>
    </source>
</evidence>
<dbReference type="GO" id="GO:0006310">
    <property type="term" value="P:DNA recombination"/>
    <property type="evidence" value="ECO:0007669"/>
    <property type="project" value="UniProtKB-KW"/>
</dbReference>
<comment type="similarity">
    <text evidence="2">Belongs to the RmuC family.</text>
</comment>
<comment type="function">
    <text evidence="1">Involved in DNA recombination.</text>
</comment>
<dbReference type="Pfam" id="PF02646">
    <property type="entry name" value="RmuC"/>
    <property type="match status" value="1"/>
</dbReference>
<proteinExistence type="inferred from homology"/>
<keyword evidence="3 5" id="KW-0175">Coiled coil</keyword>